<sequence>MKFFFQIMAAAAVVARANAALQNGVVLSETFGGPHGDQYSDLEDAAPGQKVKSITVRSAKRVDAIILDGNTEGGSSFNFIHGGNGGDPTTLELGAGEYITCMEAHWEEEHRHTRIFYISFTTSANNTISGGTKTSHSGNDCAPKGYQLGGFFGYAGQELDSVGAIWTSIDPVD</sequence>
<dbReference type="InterPro" id="IPR001229">
    <property type="entry name" value="Jacalin-like_lectin_dom"/>
</dbReference>
<dbReference type="SUPFAM" id="SSF51101">
    <property type="entry name" value="Mannose-binding lectins"/>
    <property type="match status" value="1"/>
</dbReference>
<feature type="domain" description="Jacalin-type lectin" evidence="2">
    <location>
        <begin position="25"/>
        <end position="168"/>
    </location>
</feature>
<dbReference type="Proteomes" id="UP001165083">
    <property type="component" value="Unassembled WGS sequence"/>
</dbReference>
<dbReference type="Gene3D" id="2.100.10.30">
    <property type="entry name" value="Jacalin-like lectin domain"/>
    <property type="match status" value="1"/>
</dbReference>
<keyword evidence="1" id="KW-0732">Signal</keyword>
<dbReference type="OrthoDB" id="107091at2759"/>
<feature type="signal peptide" evidence="1">
    <location>
        <begin position="1"/>
        <end position="19"/>
    </location>
</feature>
<dbReference type="InterPro" id="IPR036404">
    <property type="entry name" value="Jacalin-like_lectin_dom_sf"/>
</dbReference>
<dbReference type="Pfam" id="PF01419">
    <property type="entry name" value="Jacalin"/>
    <property type="match status" value="1"/>
</dbReference>
<protein>
    <submittedName>
        <fullName evidence="3">Unnamed protein product</fullName>
    </submittedName>
</protein>
<gene>
    <name evidence="3" type="ORF">Plil01_001406100</name>
</gene>
<dbReference type="SMART" id="SM00915">
    <property type="entry name" value="Jacalin"/>
    <property type="match status" value="1"/>
</dbReference>
<accession>A0A9W7CNK2</accession>
<evidence type="ECO:0000313" key="4">
    <source>
        <dbReference type="Proteomes" id="UP001165083"/>
    </source>
</evidence>
<dbReference type="EMBL" id="BSXW01001026">
    <property type="protein sequence ID" value="GMF32936.1"/>
    <property type="molecule type" value="Genomic_DNA"/>
</dbReference>
<keyword evidence="4" id="KW-1185">Reference proteome</keyword>
<proteinExistence type="predicted"/>
<dbReference type="PROSITE" id="PS51752">
    <property type="entry name" value="JACALIN_LECTIN"/>
    <property type="match status" value="1"/>
</dbReference>
<reference evidence="3" key="1">
    <citation type="submission" date="2023-04" db="EMBL/GenBank/DDBJ databases">
        <title>Phytophthora lilii NBRC 32176.</title>
        <authorList>
            <person name="Ichikawa N."/>
            <person name="Sato H."/>
            <person name="Tonouchi N."/>
        </authorList>
    </citation>
    <scope>NUCLEOTIDE SEQUENCE</scope>
    <source>
        <strain evidence="3">NBRC 32176</strain>
    </source>
</reference>
<comment type="caution">
    <text evidence="3">The sequence shown here is derived from an EMBL/GenBank/DDBJ whole genome shotgun (WGS) entry which is preliminary data.</text>
</comment>
<name>A0A9W7CNK2_9STRA</name>
<evidence type="ECO:0000313" key="3">
    <source>
        <dbReference type="EMBL" id="GMF32936.1"/>
    </source>
</evidence>
<feature type="chain" id="PRO_5040728081" evidence="1">
    <location>
        <begin position="20"/>
        <end position="173"/>
    </location>
</feature>
<organism evidence="3 4">
    <name type="scientific">Phytophthora lilii</name>
    <dbReference type="NCBI Taxonomy" id="2077276"/>
    <lineage>
        <taxon>Eukaryota</taxon>
        <taxon>Sar</taxon>
        <taxon>Stramenopiles</taxon>
        <taxon>Oomycota</taxon>
        <taxon>Peronosporomycetes</taxon>
        <taxon>Peronosporales</taxon>
        <taxon>Peronosporaceae</taxon>
        <taxon>Phytophthora</taxon>
    </lineage>
</organism>
<evidence type="ECO:0000259" key="2">
    <source>
        <dbReference type="PROSITE" id="PS51752"/>
    </source>
</evidence>
<dbReference type="AlphaFoldDB" id="A0A9W7CNK2"/>
<evidence type="ECO:0000256" key="1">
    <source>
        <dbReference type="SAM" id="SignalP"/>
    </source>
</evidence>